<dbReference type="Proteomes" id="UP001642409">
    <property type="component" value="Unassembled WGS sequence"/>
</dbReference>
<sequence length="281" mass="33462">MQRRQTISKCEETSKILTNGFKAKMQRIYNIYLPDIREAIEYYQILSLQDKRRFTNSWKELDRLIGKEPKGSKTYSYKFINEVVAGKLYDEWSNETKEKARNFAQSIIYQRMEQFSDSKTDAEMYEQCKDVIDLTFREFNNFQKEEVVGTDKVLQDMLRHFINSEIPRIRVELKRKASKLNFDLFPSHPEKPRKNGLKNSIVQDKHEPSYLNSSMELQNRCEQNESQEEPVYSCLFEQSYLFEEDGNLTQSLTVFSSKEFQLFDERGIRNEKVNETAYSLQ</sequence>
<accession>A0ABP1I9V3</accession>
<name>A0ABP1I9V3_9EUKA</name>
<gene>
    <name evidence="1" type="ORF">HINF_LOCUS22354</name>
</gene>
<dbReference type="EMBL" id="CAXDID020000062">
    <property type="protein sequence ID" value="CAL6010976.1"/>
    <property type="molecule type" value="Genomic_DNA"/>
</dbReference>
<reference evidence="1 2" key="1">
    <citation type="submission" date="2024-07" db="EMBL/GenBank/DDBJ databases">
        <authorList>
            <person name="Akdeniz Z."/>
        </authorList>
    </citation>
    <scope>NUCLEOTIDE SEQUENCE [LARGE SCALE GENOMIC DNA]</scope>
</reference>
<evidence type="ECO:0000313" key="1">
    <source>
        <dbReference type="EMBL" id="CAL6010976.1"/>
    </source>
</evidence>
<comment type="caution">
    <text evidence="1">The sequence shown here is derived from an EMBL/GenBank/DDBJ whole genome shotgun (WGS) entry which is preliminary data.</text>
</comment>
<evidence type="ECO:0000313" key="2">
    <source>
        <dbReference type="Proteomes" id="UP001642409"/>
    </source>
</evidence>
<keyword evidence="2" id="KW-1185">Reference proteome</keyword>
<organism evidence="1 2">
    <name type="scientific">Hexamita inflata</name>
    <dbReference type="NCBI Taxonomy" id="28002"/>
    <lineage>
        <taxon>Eukaryota</taxon>
        <taxon>Metamonada</taxon>
        <taxon>Diplomonadida</taxon>
        <taxon>Hexamitidae</taxon>
        <taxon>Hexamitinae</taxon>
        <taxon>Hexamita</taxon>
    </lineage>
</organism>
<proteinExistence type="predicted"/>
<protein>
    <submittedName>
        <fullName evidence="1">Hypothetical_protein</fullName>
    </submittedName>
</protein>